<accession>A0A0F9J1U7</accession>
<dbReference type="AlphaFoldDB" id="A0A0F9J1U7"/>
<name>A0A0F9J1U7_9ZZZZ</name>
<comment type="caution">
    <text evidence="1">The sequence shown here is derived from an EMBL/GenBank/DDBJ whole genome shotgun (WGS) entry which is preliminary data.</text>
</comment>
<organism evidence="1">
    <name type="scientific">marine sediment metagenome</name>
    <dbReference type="NCBI Taxonomy" id="412755"/>
    <lineage>
        <taxon>unclassified sequences</taxon>
        <taxon>metagenomes</taxon>
        <taxon>ecological metagenomes</taxon>
    </lineage>
</organism>
<protein>
    <recommendedName>
        <fullName evidence="2">Nucleotide-diphospho-sugar transferase domain-containing protein</fullName>
    </recommendedName>
</protein>
<gene>
    <name evidence="1" type="ORF">LCGC14_1510310</name>
</gene>
<evidence type="ECO:0000313" key="1">
    <source>
        <dbReference type="EMBL" id="KKM63553.1"/>
    </source>
</evidence>
<proteinExistence type="predicted"/>
<evidence type="ECO:0008006" key="2">
    <source>
        <dbReference type="Google" id="ProtNLM"/>
    </source>
</evidence>
<sequence>MKTYVLTTFSENGFNLYGKRMINTFLKFWPKDVEIIVYTDVPIPLKNPRIHNLLISSIPEIAAFRERHKNNAEAKGLKQNQNWPKKTILEKYNYKYDAYRFCFQAMVLFPAAQYISSDAIMIWLDADVYTFKEITADYLNELLPENYDCSYLGRTKLHSECGWMAFRLPKCNYFLFNILENYNRGLCFFEKDGSVPPYIFDSYRKYHEKEGLLKFLNLAEDDISTGHVWFSSPLGQRMDHLKGNYKTQKYSKERFMKHGVSEEIYAKRIYKRKLKERKSL</sequence>
<dbReference type="EMBL" id="LAZR01011075">
    <property type="protein sequence ID" value="KKM63553.1"/>
    <property type="molecule type" value="Genomic_DNA"/>
</dbReference>
<reference evidence="1" key="1">
    <citation type="journal article" date="2015" name="Nature">
        <title>Complex archaea that bridge the gap between prokaryotes and eukaryotes.</title>
        <authorList>
            <person name="Spang A."/>
            <person name="Saw J.H."/>
            <person name="Jorgensen S.L."/>
            <person name="Zaremba-Niedzwiedzka K."/>
            <person name="Martijn J."/>
            <person name="Lind A.E."/>
            <person name="van Eijk R."/>
            <person name="Schleper C."/>
            <person name="Guy L."/>
            <person name="Ettema T.J."/>
        </authorList>
    </citation>
    <scope>NUCLEOTIDE SEQUENCE</scope>
</reference>